<name>A0AC60NYU4_IXOPE</name>
<organism evidence="1 2">
    <name type="scientific">Ixodes persulcatus</name>
    <name type="common">Taiga tick</name>
    <dbReference type="NCBI Taxonomy" id="34615"/>
    <lineage>
        <taxon>Eukaryota</taxon>
        <taxon>Metazoa</taxon>
        <taxon>Ecdysozoa</taxon>
        <taxon>Arthropoda</taxon>
        <taxon>Chelicerata</taxon>
        <taxon>Arachnida</taxon>
        <taxon>Acari</taxon>
        <taxon>Parasitiformes</taxon>
        <taxon>Ixodida</taxon>
        <taxon>Ixodoidea</taxon>
        <taxon>Ixodidae</taxon>
        <taxon>Ixodinae</taxon>
        <taxon>Ixodes</taxon>
    </lineage>
</organism>
<gene>
    <name evidence="1" type="ORF">HPB47_010606</name>
</gene>
<protein>
    <submittedName>
        <fullName evidence="1">Uncharacterized protein</fullName>
    </submittedName>
</protein>
<sequence length="822" mass="91575">SYAMPDYLSSLPEPERQRYQNKLCVDGAAFEDPYAINKACWTSDVKLLPPKSTAHVVVYLVFSPSQFTADTVQAYKSLEAYDYFESVSALPTEQTESRGRLAPPGAWAPGQPSRGAAEAALQRPRTLGPEESERAARASAEAAMMLGEPPPASCSSQQDEPDDDELAGPAPLPVLPSHDDEDVPTSLFRPFTRESLAAQEARIAEEAARKALAAQRIEEGIPAGGDDYVHHTRGPKDPDPDLEAGGPLPRRIINDFPPELIATPIEDIDKYYENTRVLRSAGPWHMCFFVVIIFLGSFYLVNLILAIVAMSYDELQKKAEEEAEEDRLIEEQMRAEEEARAELAAGGGRPHDTGSGDGQLVKSPSEFSCRSYELFVGQDRGAEDPKDLRERASIRSAGGEEEDDLCYPDPRPRSAANSKVRKASLSLPGSPFNLRRGSRGSQLSVSWRSNGRRLGDRKPLVLQTYRDAQEHLPYADDSNAVTPMSEDNGGAILLPMYASLASRHSSYTSHSSRLSYTSHGAGDLFCRGTGAGGAAGALTKESQLRSRSRNLQGCYYYEDMPLDGEECLAVKKQPDNPFIEPSQRQGLVDMKDVMVLNDIIEQAAGRQSKASERVSIYYFPTEREEQERPKFKEKCMANCLKCIDMFCVWDCCWYWIRIQEILGLIVFDPFMELFITLCIVVNTLFMAMDHHDMDKDFDNVLKKGNYFFTATFAIEAAMKLMAMSPKNYFREGWNIFDFLIVALSLIELGLENVQGLSVLRSFRLLRVFKLAKSWPTLNLLISIMGKTIGALGNLTFVLGIIIFIFAVMGMQLFGKNYEENKH</sequence>
<comment type="caution">
    <text evidence="1">The sequence shown here is derived from an EMBL/GenBank/DDBJ whole genome shotgun (WGS) entry which is preliminary data.</text>
</comment>
<dbReference type="Proteomes" id="UP000805193">
    <property type="component" value="Unassembled WGS sequence"/>
</dbReference>
<evidence type="ECO:0000313" key="2">
    <source>
        <dbReference type="Proteomes" id="UP000805193"/>
    </source>
</evidence>
<evidence type="ECO:0000313" key="1">
    <source>
        <dbReference type="EMBL" id="KAG0412246.1"/>
    </source>
</evidence>
<accession>A0AC60NYU4</accession>
<keyword evidence="2" id="KW-1185">Reference proteome</keyword>
<proteinExistence type="predicted"/>
<feature type="non-terminal residue" evidence="1">
    <location>
        <position position="1"/>
    </location>
</feature>
<dbReference type="EMBL" id="JABSTQ010011364">
    <property type="protein sequence ID" value="KAG0412246.1"/>
    <property type="molecule type" value="Genomic_DNA"/>
</dbReference>
<feature type="non-terminal residue" evidence="1">
    <location>
        <position position="822"/>
    </location>
</feature>
<reference evidence="1 2" key="1">
    <citation type="journal article" date="2020" name="Cell">
        <title>Large-Scale Comparative Analyses of Tick Genomes Elucidate Their Genetic Diversity and Vector Capacities.</title>
        <authorList>
            <consortium name="Tick Genome and Microbiome Consortium (TIGMIC)"/>
            <person name="Jia N."/>
            <person name="Wang J."/>
            <person name="Shi W."/>
            <person name="Du L."/>
            <person name="Sun Y."/>
            <person name="Zhan W."/>
            <person name="Jiang J.F."/>
            <person name="Wang Q."/>
            <person name="Zhang B."/>
            <person name="Ji P."/>
            <person name="Bell-Sakyi L."/>
            <person name="Cui X.M."/>
            <person name="Yuan T.T."/>
            <person name="Jiang B.G."/>
            <person name="Yang W.F."/>
            <person name="Lam T.T."/>
            <person name="Chang Q.C."/>
            <person name="Ding S.J."/>
            <person name="Wang X.J."/>
            <person name="Zhu J.G."/>
            <person name="Ruan X.D."/>
            <person name="Zhao L."/>
            <person name="Wei J.T."/>
            <person name="Ye R.Z."/>
            <person name="Que T.C."/>
            <person name="Du C.H."/>
            <person name="Zhou Y.H."/>
            <person name="Cheng J.X."/>
            <person name="Dai P.F."/>
            <person name="Guo W.B."/>
            <person name="Han X.H."/>
            <person name="Huang E.J."/>
            <person name="Li L.F."/>
            <person name="Wei W."/>
            <person name="Gao Y.C."/>
            <person name="Liu J.Z."/>
            <person name="Shao H.Z."/>
            <person name="Wang X."/>
            <person name="Wang C.C."/>
            <person name="Yang T.C."/>
            <person name="Huo Q.B."/>
            <person name="Li W."/>
            <person name="Chen H.Y."/>
            <person name="Chen S.E."/>
            <person name="Zhou L.G."/>
            <person name="Ni X.B."/>
            <person name="Tian J.H."/>
            <person name="Sheng Y."/>
            <person name="Liu T."/>
            <person name="Pan Y.S."/>
            <person name="Xia L.Y."/>
            <person name="Li J."/>
            <person name="Zhao F."/>
            <person name="Cao W.C."/>
        </authorList>
    </citation>
    <scope>NUCLEOTIDE SEQUENCE [LARGE SCALE GENOMIC DNA]</scope>
    <source>
        <strain evidence="1">Iper-2018</strain>
    </source>
</reference>